<dbReference type="InterPro" id="IPR027478">
    <property type="entry name" value="LdcA_N"/>
</dbReference>
<feature type="active site" description="Nucleophile" evidence="3">
    <location>
        <position position="115"/>
    </location>
</feature>
<dbReference type="Gene3D" id="3.50.30.60">
    <property type="entry name" value="LD-carboxypeptidase A C-terminal domain-like"/>
    <property type="match status" value="1"/>
</dbReference>
<dbReference type="PIRSF" id="PIRSF028757">
    <property type="entry name" value="LD-carboxypeptidase"/>
    <property type="match status" value="1"/>
</dbReference>
<keyword evidence="6" id="KW-0121">Carboxypeptidase</keyword>
<evidence type="ECO:0000256" key="2">
    <source>
        <dbReference type="ARBA" id="ARBA00022801"/>
    </source>
</evidence>
<dbReference type="InterPro" id="IPR003507">
    <property type="entry name" value="S66_fam"/>
</dbReference>
<keyword evidence="2" id="KW-0378">Hydrolase</keyword>
<proteinExistence type="inferred from homology"/>
<protein>
    <submittedName>
        <fullName evidence="6">LD-carboxypeptidase</fullName>
    </submittedName>
</protein>
<reference evidence="6 7" key="1">
    <citation type="journal article" date="2017" name="Infect. Genet. Evol.">
        <title>Comparative genome analysis of fish pathogen Flavobacterium columnare reveals extensive sequence diversity within the species.</title>
        <authorList>
            <person name="Kayansamruaj P."/>
            <person name="Dong H.T."/>
            <person name="Hirono I."/>
            <person name="Kondo H."/>
            <person name="Senapin S."/>
            <person name="Rodkhum C."/>
        </authorList>
    </citation>
    <scope>NUCLEOTIDE SEQUENCE [LARGE SCALE GENOMIC DNA]</scope>
    <source>
        <strain evidence="6 7">1214</strain>
    </source>
</reference>
<dbReference type="PANTHER" id="PTHR30237:SF4">
    <property type="entry name" value="LD-CARBOXYPEPTIDASE C-TERMINAL DOMAIN-CONTAINING PROTEIN"/>
    <property type="match status" value="1"/>
</dbReference>
<name>A0A246GDU4_9FLAO</name>
<dbReference type="CDD" id="cd07062">
    <property type="entry name" value="Peptidase_S66_mccF_like"/>
    <property type="match status" value="1"/>
</dbReference>
<evidence type="ECO:0000256" key="1">
    <source>
        <dbReference type="ARBA" id="ARBA00010233"/>
    </source>
</evidence>
<dbReference type="InterPro" id="IPR040921">
    <property type="entry name" value="Peptidase_S66C"/>
</dbReference>
<dbReference type="SUPFAM" id="SSF52317">
    <property type="entry name" value="Class I glutamine amidotransferase-like"/>
    <property type="match status" value="1"/>
</dbReference>
<organism evidence="6 7">
    <name type="scientific">Flavobacterium columnare</name>
    <dbReference type="NCBI Taxonomy" id="996"/>
    <lineage>
        <taxon>Bacteria</taxon>
        <taxon>Pseudomonadati</taxon>
        <taxon>Bacteroidota</taxon>
        <taxon>Flavobacteriia</taxon>
        <taxon>Flavobacteriales</taxon>
        <taxon>Flavobacteriaceae</taxon>
        <taxon>Flavobacterium</taxon>
    </lineage>
</organism>
<feature type="domain" description="LD-carboxypeptidase C-terminal" evidence="5">
    <location>
        <begin position="210"/>
        <end position="329"/>
    </location>
</feature>
<dbReference type="Pfam" id="PF02016">
    <property type="entry name" value="Peptidase_S66"/>
    <property type="match status" value="1"/>
</dbReference>
<comment type="similarity">
    <text evidence="1">Belongs to the peptidase S66 family.</text>
</comment>
<dbReference type="InterPro" id="IPR040449">
    <property type="entry name" value="Peptidase_S66_N"/>
</dbReference>
<gene>
    <name evidence="6" type="ORF">BWK62_05015</name>
</gene>
<accession>A0A246GDU4</accession>
<dbReference type="AlphaFoldDB" id="A0A246GDU4"/>
<comment type="caution">
    <text evidence="6">The sequence shown here is derived from an EMBL/GenBank/DDBJ whole genome shotgun (WGS) entry which is preliminary data.</text>
</comment>
<dbReference type="Pfam" id="PF17676">
    <property type="entry name" value="Peptidase_S66C"/>
    <property type="match status" value="1"/>
</dbReference>
<dbReference type="PANTHER" id="PTHR30237">
    <property type="entry name" value="MURAMOYLTETRAPEPTIDE CARBOXYPEPTIDASE"/>
    <property type="match status" value="1"/>
</dbReference>
<dbReference type="OrthoDB" id="9807329at2"/>
<dbReference type="InterPro" id="IPR027461">
    <property type="entry name" value="Carboxypeptidase_A_C_sf"/>
</dbReference>
<dbReference type="InterPro" id="IPR029062">
    <property type="entry name" value="Class_I_gatase-like"/>
</dbReference>
<dbReference type="Proteomes" id="UP000198034">
    <property type="component" value="Unassembled WGS sequence"/>
</dbReference>
<evidence type="ECO:0000256" key="3">
    <source>
        <dbReference type="PIRSR" id="PIRSR028757-1"/>
    </source>
</evidence>
<feature type="active site" description="Charge relay system" evidence="3">
    <location>
        <position position="314"/>
    </location>
</feature>
<dbReference type="EMBL" id="MTCY01000010">
    <property type="protein sequence ID" value="OWP78408.1"/>
    <property type="molecule type" value="Genomic_DNA"/>
</dbReference>
<dbReference type="GO" id="GO:0004180">
    <property type="term" value="F:carboxypeptidase activity"/>
    <property type="evidence" value="ECO:0007669"/>
    <property type="project" value="UniProtKB-KW"/>
</dbReference>
<feature type="domain" description="LD-carboxypeptidase N-terminal" evidence="4">
    <location>
        <begin position="15"/>
        <end position="134"/>
    </location>
</feature>
<dbReference type="SUPFAM" id="SSF141986">
    <property type="entry name" value="LD-carboxypeptidase A C-terminal domain-like"/>
    <property type="match status" value="1"/>
</dbReference>
<feature type="active site" description="Charge relay system" evidence="3">
    <location>
        <position position="244"/>
    </location>
</feature>
<dbReference type="Gene3D" id="3.40.50.10740">
    <property type="entry name" value="Class I glutamine amidotransferase-like"/>
    <property type="match status" value="1"/>
</dbReference>
<sequence>MNLIKPKQLKKGDKVATISLSWGGAGEIPYRYEQGKKQIEEIFGLKVIETKNALKSAKWIYENPEERANDLMDAFKDHSIKAIISNIGGEDSIRILRYIDIEVIKKNPKIFIGFSDSTIIHFLCLKAGLSTFYGTSTLVGFAENGGMHPYQIEDLKRTLFNENSIGQILPNNEGWTSERLEWFDQSLLHTKRKLEINSGWNFLQGNNITRGKLIGGCVESLEMLKGTAYWPELKMFENAILFLETSEVTSRPEYIRCWLRNYAEQGILKILKGIIVGRPYDNKFADEYDNEIKKVLLEEKLTDLAVITQMDFGHTCPTFTLPFGAEAEIDCINKKFTILESGVIK</sequence>
<evidence type="ECO:0000313" key="7">
    <source>
        <dbReference type="Proteomes" id="UP000198034"/>
    </source>
</evidence>
<keyword evidence="6" id="KW-0645">Protease</keyword>
<evidence type="ECO:0000313" key="6">
    <source>
        <dbReference type="EMBL" id="OWP78408.1"/>
    </source>
</evidence>
<evidence type="ECO:0000259" key="4">
    <source>
        <dbReference type="Pfam" id="PF02016"/>
    </source>
</evidence>
<evidence type="ECO:0000259" key="5">
    <source>
        <dbReference type="Pfam" id="PF17676"/>
    </source>
</evidence>